<evidence type="ECO:0000313" key="1">
    <source>
        <dbReference type="EMBL" id="KKW06640.1"/>
    </source>
</evidence>
<dbReference type="PANTHER" id="PTHR43546">
    <property type="entry name" value="UPF0173 METAL-DEPENDENT HYDROLASE MJ1163-RELATED"/>
    <property type="match status" value="1"/>
</dbReference>
<evidence type="ECO:0000313" key="2">
    <source>
        <dbReference type="Proteomes" id="UP000034589"/>
    </source>
</evidence>
<sequence length="216" mass="23939">MKITKLGHCCLLIEEGEVRILTDPGVYTVEQCRELKNIDVVIFTHEHFDHYHLDSLKRIIVGNPQVTVLCNQGVGALLSGKGIAHQVVGDGQTVKEKGVTIEGIGELHAELHPSLPIMQNTGYFIAGRFWYPGDAFTDPGRSPEILALPVAGPWMKLSEAIEYALAQKPKVCFPVHDGLLSETFLSYDSINKALTAVLEPRGIQFLEIVLDKEYEF</sequence>
<dbReference type="PANTHER" id="PTHR43546:SF3">
    <property type="entry name" value="UPF0173 METAL-DEPENDENT HYDROLASE MJ1163"/>
    <property type="match status" value="1"/>
</dbReference>
<dbReference type="InterPro" id="IPR036866">
    <property type="entry name" value="RibonucZ/Hydroxyglut_hydro"/>
</dbReference>
<protein>
    <submittedName>
        <fullName evidence="1">Beta-lactamase-like protein</fullName>
    </submittedName>
</protein>
<reference evidence="1 2" key="1">
    <citation type="journal article" date="2015" name="Nature">
        <title>rRNA introns, odd ribosomes, and small enigmatic genomes across a large radiation of phyla.</title>
        <authorList>
            <person name="Brown C.T."/>
            <person name="Hug L.A."/>
            <person name="Thomas B.C."/>
            <person name="Sharon I."/>
            <person name="Castelle C.J."/>
            <person name="Singh A."/>
            <person name="Wilkins M.J."/>
            <person name="Williams K.H."/>
            <person name="Banfield J.F."/>
        </authorList>
    </citation>
    <scope>NUCLEOTIDE SEQUENCE [LARGE SCALE GENOMIC DNA]</scope>
</reference>
<comment type="caution">
    <text evidence="1">The sequence shown here is derived from an EMBL/GenBank/DDBJ whole genome shotgun (WGS) entry which is preliminary data.</text>
</comment>
<dbReference type="SUPFAM" id="SSF56281">
    <property type="entry name" value="Metallo-hydrolase/oxidoreductase"/>
    <property type="match status" value="1"/>
</dbReference>
<dbReference type="InterPro" id="IPR050114">
    <property type="entry name" value="UPF0173_UPF0282_UlaG_hydrolase"/>
</dbReference>
<dbReference type="AlphaFoldDB" id="A0A0G1VKA3"/>
<organism evidence="1 2">
    <name type="scientific">Candidatus Kaiserbacteria bacterium GW2011_GWC2_49_12</name>
    <dbReference type="NCBI Taxonomy" id="1618675"/>
    <lineage>
        <taxon>Bacteria</taxon>
        <taxon>Candidatus Kaiseribacteriota</taxon>
    </lineage>
</organism>
<gene>
    <name evidence="1" type="ORF">UY39_C0029G0009</name>
</gene>
<proteinExistence type="predicted"/>
<dbReference type="Pfam" id="PF13483">
    <property type="entry name" value="Lactamase_B_3"/>
    <property type="match status" value="1"/>
</dbReference>
<dbReference type="Proteomes" id="UP000034589">
    <property type="component" value="Unassembled WGS sequence"/>
</dbReference>
<accession>A0A0G1VKA3</accession>
<dbReference type="EMBL" id="LCPV01000029">
    <property type="protein sequence ID" value="KKW06640.1"/>
    <property type="molecule type" value="Genomic_DNA"/>
</dbReference>
<name>A0A0G1VKA3_9BACT</name>
<dbReference type="Gene3D" id="3.60.15.10">
    <property type="entry name" value="Ribonuclease Z/Hydroxyacylglutathione hydrolase-like"/>
    <property type="match status" value="1"/>
</dbReference>